<gene>
    <name evidence="1" type="ORF">PEL8287_03182</name>
</gene>
<reference evidence="1 2" key="1">
    <citation type="submission" date="2017-03" db="EMBL/GenBank/DDBJ databases">
        <authorList>
            <person name="Afonso C.L."/>
            <person name="Miller P.J."/>
            <person name="Scott M.A."/>
            <person name="Spackman E."/>
            <person name="Goraichik I."/>
            <person name="Dimitrov K.M."/>
            <person name="Suarez D.L."/>
            <person name="Swayne D.E."/>
        </authorList>
    </citation>
    <scope>NUCLEOTIDE SEQUENCE [LARGE SCALE GENOMIC DNA]</scope>
    <source>
        <strain evidence="1 2">CECT 8287</strain>
    </source>
</reference>
<evidence type="ECO:0000313" key="2">
    <source>
        <dbReference type="Proteomes" id="UP000193827"/>
    </source>
</evidence>
<dbReference type="EMBL" id="FWFL01000009">
    <property type="protein sequence ID" value="SLN59057.1"/>
    <property type="molecule type" value="Genomic_DNA"/>
</dbReference>
<sequence>MVTVVERRDWFQSLAPEIGRKPHKAKPRWHSNLPWSSRRNLQRWNDSFVPLTGRNTMPGLIGFDFVASDKKCATRPGPGSVETVVFCLSTQGAGMARFRTIRTFRTSAGVSDADRVRNSRTFRTLRTKPGVHFPTANPLTPRLFAPKDREIGIPGAASGGAHLY</sequence>
<protein>
    <submittedName>
        <fullName evidence="1">Uncharacterized protein</fullName>
    </submittedName>
</protein>
<keyword evidence="2" id="KW-1185">Reference proteome</keyword>
<dbReference type="AlphaFoldDB" id="A0A1Y5TCW5"/>
<accession>A0A1Y5TCW5</accession>
<name>A0A1Y5TCW5_9RHOB</name>
<dbReference type="Proteomes" id="UP000193827">
    <property type="component" value="Unassembled WGS sequence"/>
</dbReference>
<organism evidence="1 2">
    <name type="scientific">Roseovarius litorisediminis</name>
    <dbReference type="NCBI Taxonomy" id="1312363"/>
    <lineage>
        <taxon>Bacteria</taxon>
        <taxon>Pseudomonadati</taxon>
        <taxon>Pseudomonadota</taxon>
        <taxon>Alphaproteobacteria</taxon>
        <taxon>Rhodobacterales</taxon>
        <taxon>Roseobacteraceae</taxon>
        <taxon>Roseovarius</taxon>
    </lineage>
</organism>
<evidence type="ECO:0000313" key="1">
    <source>
        <dbReference type="EMBL" id="SLN59057.1"/>
    </source>
</evidence>
<proteinExistence type="predicted"/>